<comment type="caution">
    <text evidence="2">The sequence shown here is derived from an EMBL/GenBank/DDBJ whole genome shotgun (WGS) entry which is preliminary data.</text>
</comment>
<gene>
    <name evidence="2" type="ORF">Tci_019764</name>
</gene>
<dbReference type="Pfam" id="PF08284">
    <property type="entry name" value="RVP_2"/>
    <property type="match status" value="1"/>
</dbReference>
<keyword evidence="2" id="KW-0808">Transferase</keyword>
<dbReference type="InterPro" id="IPR043502">
    <property type="entry name" value="DNA/RNA_pol_sf"/>
</dbReference>
<dbReference type="AlphaFoldDB" id="A0A6L2KEI4"/>
<name>A0A6L2KEI4_TANCI</name>
<dbReference type="CDD" id="cd00303">
    <property type="entry name" value="retropepsin_like"/>
    <property type="match status" value="1"/>
</dbReference>
<organism evidence="2">
    <name type="scientific">Tanacetum cinerariifolium</name>
    <name type="common">Dalmatian daisy</name>
    <name type="synonym">Chrysanthemum cinerariifolium</name>
    <dbReference type="NCBI Taxonomy" id="118510"/>
    <lineage>
        <taxon>Eukaryota</taxon>
        <taxon>Viridiplantae</taxon>
        <taxon>Streptophyta</taxon>
        <taxon>Embryophyta</taxon>
        <taxon>Tracheophyta</taxon>
        <taxon>Spermatophyta</taxon>
        <taxon>Magnoliopsida</taxon>
        <taxon>eudicotyledons</taxon>
        <taxon>Gunneridae</taxon>
        <taxon>Pentapetalae</taxon>
        <taxon>asterids</taxon>
        <taxon>campanulids</taxon>
        <taxon>Asterales</taxon>
        <taxon>Asteraceae</taxon>
        <taxon>Asteroideae</taxon>
        <taxon>Anthemideae</taxon>
        <taxon>Anthemidinae</taxon>
        <taxon>Tanacetum</taxon>
    </lineage>
</organism>
<keyword evidence="2" id="KW-0695">RNA-directed DNA polymerase</keyword>
<protein>
    <submittedName>
        <fullName evidence="2">Putative reverse transcriptase domain-containing protein</fullName>
    </submittedName>
</protein>
<dbReference type="InterPro" id="IPR021109">
    <property type="entry name" value="Peptidase_aspartic_dom_sf"/>
</dbReference>
<keyword evidence="2" id="KW-0548">Nucleotidyltransferase</keyword>
<sequence length="436" mass="48518">MPPTMTTRSVGLPVVASREGGMGGRVGRGDGRTKGRFSDQGDGRIDGQGGQVDGQGSEVNDGDQGRGQGNGRNQNDNAINDNIRGEAIVCTHWIEKIESFQDISGCRDSTKVKYTTGSFVGKDLTWWNSQIHTRSREAIVETELWNHTMVGACHAAYTDRFHELARLVPHLVTPKGKRIERVVHRNVNPINARNLTVRAYYECGSTDHVKAACPMLNQAPMMGETLRTKSWLLIRVRVMETKGISFVSTTFIPLLDIEPSDLGFSYEIKIASEQLVEIDRVIKGCKLEIEGHVFDINLIPFGSGSFDVIIGMDWLSDRKSEIIYHEKVVRIPLLGGEILRVLGAKPEEKVRQLMRAKAKEKKQEEVVVVKDFLEVFPDDLSGLPPSREIEFWIELVPGAMSVAKSPYRFAPSEMEELSGQLGELQDKGFIRPSSSP</sequence>
<proteinExistence type="predicted"/>
<dbReference type="InterPro" id="IPR032567">
    <property type="entry name" value="RTL1-rel"/>
</dbReference>
<dbReference type="GO" id="GO:0003964">
    <property type="term" value="F:RNA-directed DNA polymerase activity"/>
    <property type="evidence" value="ECO:0007669"/>
    <property type="project" value="UniProtKB-KW"/>
</dbReference>
<feature type="region of interest" description="Disordered" evidence="1">
    <location>
        <begin position="1"/>
        <end position="79"/>
    </location>
</feature>
<evidence type="ECO:0000256" key="1">
    <source>
        <dbReference type="SAM" id="MobiDB-lite"/>
    </source>
</evidence>
<dbReference type="Gene3D" id="3.10.10.10">
    <property type="entry name" value="HIV Type 1 Reverse Transcriptase, subunit A, domain 1"/>
    <property type="match status" value="1"/>
</dbReference>
<dbReference type="PANTHER" id="PTHR15503:SF45">
    <property type="entry name" value="RNA-DIRECTED DNA POLYMERASE HOMOLOG"/>
    <property type="match status" value="1"/>
</dbReference>
<feature type="compositionally biased region" description="Basic and acidic residues" evidence="1">
    <location>
        <begin position="27"/>
        <end position="45"/>
    </location>
</feature>
<dbReference type="SUPFAM" id="SSF56672">
    <property type="entry name" value="DNA/RNA polymerases"/>
    <property type="match status" value="1"/>
</dbReference>
<dbReference type="PANTHER" id="PTHR15503">
    <property type="entry name" value="LDOC1 RELATED"/>
    <property type="match status" value="1"/>
</dbReference>
<dbReference type="EMBL" id="BKCJ010002324">
    <property type="protein sequence ID" value="GEU47786.1"/>
    <property type="molecule type" value="Genomic_DNA"/>
</dbReference>
<reference evidence="2" key="1">
    <citation type="journal article" date="2019" name="Sci. Rep.">
        <title>Draft genome of Tanacetum cinerariifolium, the natural source of mosquito coil.</title>
        <authorList>
            <person name="Yamashiro T."/>
            <person name="Shiraishi A."/>
            <person name="Satake H."/>
            <person name="Nakayama K."/>
        </authorList>
    </citation>
    <scope>NUCLEOTIDE SEQUENCE</scope>
</reference>
<evidence type="ECO:0000313" key="2">
    <source>
        <dbReference type="EMBL" id="GEU47786.1"/>
    </source>
</evidence>
<accession>A0A6L2KEI4</accession>
<dbReference type="Gene3D" id="2.40.70.10">
    <property type="entry name" value="Acid Proteases"/>
    <property type="match status" value="1"/>
</dbReference>